<gene>
    <name evidence="1" type="ORF">PADG_06812</name>
</gene>
<dbReference type="OrthoDB" id="10418106at2759"/>
<dbReference type="EMBL" id="KN275965">
    <property type="protein sequence ID" value="EEH50733.2"/>
    <property type="molecule type" value="Genomic_DNA"/>
</dbReference>
<organism evidence="1 2">
    <name type="scientific">Paracoccidioides brasiliensis (strain Pb18)</name>
    <dbReference type="NCBI Taxonomy" id="502780"/>
    <lineage>
        <taxon>Eukaryota</taxon>
        <taxon>Fungi</taxon>
        <taxon>Dikarya</taxon>
        <taxon>Ascomycota</taxon>
        <taxon>Pezizomycotina</taxon>
        <taxon>Eurotiomycetes</taxon>
        <taxon>Eurotiomycetidae</taxon>
        <taxon>Onygenales</taxon>
        <taxon>Ajellomycetaceae</taxon>
        <taxon>Paracoccidioides</taxon>
    </lineage>
</organism>
<sequence>MALNAFLGYVCPAKRHAVSNLRDYSKRMDMVPQWIAFLSGQNCDESFRPGTWAHELLQMSVKSLQKIADKNNLPKEAISILLISNKSFRKLETKYADYC</sequence>
<proteinExistence type="predicted"/>
<dbReference type="HOGENOM" id="CLU_2321068_0_0_1"/>
<dbReference type="InParanoid" id="C1GHS6"/>
<dbReference type="Proteomes" id="UP000001628">
    <property type="component" value="Unassembled WGS sequence"/>
</dbReference>
<dbReference type="KEGG" id="pbn:PADG_06812"/>
<keyword evidence="2" id="KW-1185">Reference proteome</keyword>
<reference evidence="1 2" key="1">
    <citation type="journal article" date="2011" name="PLoS Genet.">
        <title>Comparative genomic analysis of human fungal pathogens causing paracoccidioidomycosis.</title>
        <authorList>
            <person name="Desjardins C.A."/>
            <person name="Champion M.D."/>
            <person name="Holder J.W."/>
            <person name="Muszewska A."/>
            <person name="Goldberg J."/>
            <person name="Bailao A.M."/>
            <person name="Brigido M.M."/>
            <person name="Ferreira M.E."/>
            <person name="Garcia A.M."/>
            <person name="Grynberg M."/>
            <person name="Gujja S."/>
            <person name="Heiman D.I."/>
            <person name="Henn M.R."/>
            <person name="Kodira C.D."/>
            <person name="Leon-Narvaez H."/>
            <person name="Longo L.V."/>
            <person name="Ma L.J."/>
            <person name="Malavazi I."/>
            <person name="Matsuo A.L."/>
            <person name="Morais F.V."/>
            <person name="Pereira M."/>
            <person name="Rodriguez-Brito S."/>
            <person name="Sakthikumar S."/>
            <person name="Salem-Izacc S.M."/>
            <person name="Sykes S.M."/>
            <person name="Teixeira M.M."/>
            <person name="Vallejo M.C."/>
            <person name="Walter M.E."/>
            <person name="Yandava C."/>
            <person name="Young S."/>
            <person name="Zeng Q."/>
            <person name="Zucker J."/>
            <person name="Felipe M.S."/>
            <person name="Goldman G.H."/>
            <person name="Haas B.J."/>
            <person name="McEwen J.G."/>
            <person name="Nino-Vega G."/>
            <person name="Puccia R."/>
            <person name="San-Blas G."/>
            <person name="Soares C.M."/>
            <person name="Birren B.W."/>
            <person name="Cuomo C.A."/>
        </authorList>
    </citation>
    <scope>NUCLEOTIDE SEQUENCE [LARGE SCALE GENOMIC DNA]</scope>
    <source>
        <strain evidence="1 2">Pb18</strain>
    </source>
</reference>
<dbReference type="RefSeq" id="XP_010762099.1">
    <property type="nucleotide sequence ID" value="XM_010763797.1"/>
</dbReference>
<evidence type="ECO:0000313" key="1">
    <source>
        <dbReference type="EMBL" id="EEH50733.2"/>
    </source>
</evidence>
<dbReference type="GeneID" id="22585448"/>
<protein>
    <submittedName>
        <fullName evidence="1">Uncharacterized protein</fullName>
    </submittedName>
</protein>
<name>C1GHS6_PARBD</name>
<dbReference type="AlphaFoldDB" id="C1GHS6"/>
<accession>C1GHS6</accession>
<evidence type="ECO:0000313" key="2">
    <source>
        <dbReference type="Proteomes" id="UP000001628"/>
    </source>
</evidence>
<dbReference type="VEuPathDB" id="FungiDB:PADG_06812"/>